<feature type="transmembrane region" description="Helical" evidence="1">
    <location>
        <begin position="89"/>
        <end position="114"/>
    </location>
</feature>
<keyword evidence="4" id="KW-1185">Reference proteome</keyword>
<comment type="caution">
    <text evidence="3">The sequence shown here is derived from an EMBL/GenBank/DDBJ whole genome shotgun (WGS) entry which is preliminary data.</text>
</comment>
<dbReference type="GO" id="GO:0003677">
    <property type="term" value="F:DNA binding"/>
    <property type="evidence" value="ECO:0007669"/>
    <property type="project" value="InterPro"/>
</dbReference>
<dbReference type="Pfam" id="PF04397">
    <property type="entry name" value="LytTR"/>
    <property type="match status" value="1"/>
</dbReference>
<gene>
    <name evidence="3" type="ORF">FRX97_04410</name>
</gene>
<organism evidence="3 4">
    <name type="scientific">Luteibaculum oceani</name>
    <dbReference type="NCBI Taxonomy" id="1294296"/>
    <lineage>
        <taxon>Bacteria</taxon>
        <taxon>Pseudomonadati</taxon>
        <taxon>Bacteroidota</taxon>
        <taxon>Flavobacteriia</taxon>
        <taxon>Flavobacteriales</taxon>
        <taxon>Luteibaculaceae</taxon>
        <taxon>Luteibaculum</taxon>
    </lineage>
</organism>
<dbReference type="SMART" id="SM00850">
    <property type="entry name" value="LytTR"/>
    <property type="match status" value="1"/>
</dbReference>
<keyword evidence="1" id="KW-0472">Membrane</keyword>
<feature type="transmembrane region" description="Helical" evidence="1">
    <location>
        <begin position="51"/>
        <end position="77"/>
    </location>
</feature>
<dbReference type="PROSITE" id="PS50930">
    <property type="entry name" value="HTH_LYTTR"/>
    <property type="match status" value="1"/>
</dbReference>
<protein>
    <submittedName>
        <fullName evidence="3">LytTR family transcriptional regulator</fullName>
    </submittedName>
</protein>
<feature type="transmembrane region" description="Helical" evidence="1">
    <location>
        <begin position="126"/>
        <end position="145"/>
    </location>
</feature>
<feature type="transmembrane region" description="Helical" evidence="1">
    <location>
        <begin position="21"/>
        <end position="39"/>
    </location>
</feature>
<dbReference type="PANTHER" id="PTHR37299">
    <property type="entry name" value="TRANSCRIPTIONAL REGULATOR-RELATED"/>
    <property type="match status" value="1"/>
</dbReference>
<evidence type="ECO:0000259" key="2">
    <source>
        <dbReference type="PROSITE" id="PS50930"/>
    </source>
</evidence>
<dbReference type="Proteomes" id="UP000321168">
    <property type="component" value="Unassembled WGS sequence"/>
</dbReference>
<name>A0A5C6VDJ6_9FLAO</name>
<evidence type="ECO:0000313" key="3">
    <source>
        <dbReference type="EMBL" id="TXC81765.1"/>
    </source>
</evidence>
<dbReference type="EMBL" id="VORB01000003">
    <property type="protein sequence ID" value="TXC81765.1"/>
    <property type="molecule type" value="Genomic_DNA"/>
</dbReference>
<dbReference type="InterPro" id="IPR007492">
    <property type="entry name" value="LytTR_DNA-bd_dom"/>
</dbReference>
<evidence type="ECO:0000256" key="1">
    <source>
        <dbReference type="SAM" id="Phobius"/>
    </source>
</evidence>
<keyword evidence="1" id="KW-1133">Transmembrane helix</keyword>
<dbReference type="AlphaFoldDB" id="A0A5C6VDJ6"/>
<proteinExistence type="predicted"/>
<dbReference type="OrthoDB" id="1118393at2"/>
<accession>A0A5C6VDJ6</accession>
<reference evidence="3 4" key="1">
    <citation type="submission" date="2019-08" db="EMBL/GenBank/DDBJ databases">
        <title>Genome of Luteibaculum oceani JCM 18817.</title>
        <authorList>
            <person name="Bowman J.P."/>
        </authorList>
    </citation>
    <scope>NUCLEOTIDE SEQUENCE [LARGE SCALE GENOMIC DNA]</scope>
    <source>
        <strain evidence="3 4">JCM 18817</strain>
    </source>
</reference>
<keyword evidence="1" id="KW-0812">Transmembrane</keyword>
<feature type="domain" description="HTH LytTR-type" evidence="2">
    <location>
        <begin position="220"/>
        <end position="283"/>
    </location>
</feature>
<dbReference type="RefSeq" id="WP_147013791.1">
    <property type="nucleotide sequence ID" value="NZ_VORB01000003.1"/>
</dbReference>
<dbReference type="Gene3D" id="2.40.50.1020">
    <property type="entry name" value="LytTr DNA-binding domain"/>
    <property type="match status" value="1"/>
</dbReference>
<dbReference type="PANTHER" id="PTHR37299:SF1">
    <property type="entry name" value="STAGE 0 SPORULATION PROTEIN A HOMOLOG"/>
    <property type="match status" value="1"/>
</dbReference>
<dbReference type="InterPro" id="IPR046947">
    <property type="entry name" value="LytR-like"/>
</dbReference>
<sequence>MKSFLDRLRAPFPSQSSLLENAKGLFGIGLFVAAFLYLLRPFGISGMNGVLFWICLGFGGVTVVFGLVFQLVCDYLLKIRTDVPSWTLWKWLVQACLLLLWVGLGNYLFMILISDATWKGESLINMLINTIVVGVFPIVFSGLMIQMRSIKKNQTLAGSIKSKKQDPSDTLSSHLLINQGSSAELRLDEGGFFFAEAMQNYVAIHYNEAGELTKKVIRYTLSKLESDCEGTTIIRCHRSYIVNPQKIESISGNAQGLKLKIKNCEVEIPVSRSFIPTLKKSLD</sequence>
<dbReference type="GO" id="GO:0000156">
    <property type="term" value="F:phosphorelay response regulator activity"/>
    <property type="evidence" value="ECO:0007669"/>
    <property type="project" value="InterPro"/>
</dbReference>
<evidence type="ECO:0000313" key="4">
    <source>
        <dbReference type="Proteomes" id="UP000321168"/>
    </source>
</evidence>